<proteinExistence type="predicted"/>
<dbReference type="Proteomes" id="UP001055811">
    <property type="component" value="Linkage Group LG09"/>
</dbReference>
<comment type="caution">
    <text evidence="1">The sequence shown here is derived from an EMBL/GenBank/DDBJ whole genome shotgun (WGS) entry which is preliminary data.</text>
</comment>
<reference evidence="2" key="1">
    <citation type="journal article" date="2022" name="Mol. Ecol. Resour.">
        <title>The genomes of chicory, endive, great burdock and yacon provide insights into Asteraceae palaeo-polyploidization history and plant inulin production.</title>
        <authorList>
            <person name="Fan W."/>
            <person name="Wang S."/>
            <person name="Wang H."/>
            <person name="Wang A."/>
            <person name="Jiang F."/>
            <person name="Liu H."/>
            <person name="Zhao H."/>
            <person name="Xu D."/>
            <person name="Zhang Y."/>
        </authorList>
    </citation>
    <scope>NUCLEOTIDE SEQUENCE [LARGE SCALE GENOMIC DNA]</scope>
    <source>
        <strain evidence="2">cv. Punajuju</strain>
    </source>
</reference>
<gene>
    <name evidence="1" type="ORF">L2E82_47644</name>
</gene>
<name>A0ACB8YXJ5_CICIN</name>
<protein>
    <submittedName>
        <fullName evidence="1">Uncharacterized protein</fullName>
    </submittedName>
</protein>
<evidence type="ECO:0000313" key="2">
    <source>
        <dbReference type="Proteomes" id="UP001055811"/>
    </source>
</evidence>
<organism evidence="1 2">
    <name type="scientific">Cichorium intybus</name>
    <name type="common">Chicory</name>
    <dbReference type="NCBI Taxonomy" id="13427"/>
    <lineage>
        <taxon>Eukaryota</taxon>
        <taxon>Viridiplantae</taxon>
        <taxon>Streptophyta</taxon>
        <taxon>Embryophyta</taxon>
        <taxon>Tracheophyta</taxon>
        <taxon>Spermatophyta</taxon>
        <taxon>Magnoliopsida</taxon>
        <taxon>eudicotyledons</taxon>
        <taxon>Gunneridae</taxon>
        <taxon>Pentapetalae</taxon>
        <taxon>asterids</taxon>
        <taxon>campanulids</taxon>
        <taxon>Asterales</taxon>
        <taxon>Asteraceae</taxon>
        <taxon>Cichorioideae</taxon>
        <taxon>Cichorieae</taxon>
        <taxon>Cichoriinae</taxon>
        <taxon>Cichorium</taxon>
    </lineage>
</organism>
<evidence type="ECO:0000313" key="1">
    <source>
        <dbReference type="EMBL" id="KAI3689679.1"/>
    </source>
</evidence>
<accession>A0ACB8YXJ5</accession>
<dbReference type="EMBL" id="CM042017">
    <property type="protein sequence ID" value="KAI3689679.1"/>
    <property type="molecule type" value="Genomic_DNA"/>
</dbReference>
<sequence>MLSYVSFGKLAKEFLWTHPCRMMNTRSQHHKTKKENPQKTPKQETHNLAHFPIRKANQNETHYSSDACSNLYSIKTLFISILC</sequence>
<keyword evidence="2" id="KW-1185">Reference proteome</keyword>
<reference evidence="1 2" key="2">
    <citation type="journal article" date="2022" name="Mol. Ecol. Resour.">
        <title>The genomes of chicory, endive, great burdock and yacon provide insights into Asteraceae paleo-polyploidization history and plant inulin production.</title>
        <authorList>
            <person name="Fan W."/>
            <person name="Wang S."/>
            <person name="Wang H."/>
            <person name="Wang A."/>
            <person name="Jiang F."/>
            <person name="Liu H."/>
            <person name="Zhao H."/>
            <person name="Xu D."/>
            <person name="Zhang Y."/>
        </authorList>
    </citation>
    <scope>NUCLEOTIDE SEQUENCE [LARGE SCALE GENOMIC DNA]</scope>
    <source>
        <strain evidence="2">cv. Punajuju</strain>
        <tissue evidence="1">Leaves</tissue>
    </source>
</reference>